<dbReference type="STRING" id="224129.A0A1W4WMC4"/>
<dbReference type="KEGG" id="apln:108734234"/>
<dbReference type="InterPro" id="IPR031732">
    <property type="entry name" value="DUF4729"/>
</dbReference>
<feature type="region of interest" description="Disordered" evidence="1">
    <location>
        <begin position="86"/>
        <end position="117"/>
    </location>
</feature>
<dbReference type="RefSeq" id="XP_018321200.1">
    <property type="nucleotide sequence ID" value="XM_018465698.1"/>
</dbReference>
<accession>A0A1W4WMC4</accession>
<evidence type="ECO:0000313" key="3">
    <source>
        <dbReference type="Proteomes" id="UP000192223"/>
    </source>
</evidence>
<feature type="domain" description="DUF4729" evidence="2">
    <location>
        <begin position="207"/>
        <end position="378"/>
    </location>
</feature>
<organism evidence="3 4">
    <name type="scientific">Agrilus planipennis</name>
    <name type="common">Emerald ash borer</name>
    <name type="synonym">Agrilus marcopoli</name>
    <dbReference type="NCBI Taxonomy" id="224129"/>
    <lineage>
        <taxon>Eukaryota</taxon>
        <taxon>Metazoa</taxon>
        <taxon>Ecdysozoa</taxon>
        <taxon>Arthropoda</taxon>
        <taxon>Hexapoda</taxon>
        <taxon>Insecta</taxon>
        <taxon>Pterygota</taxon>
        <taxon>Neoptera</taxon>
        <taxon>Endopterygota</taxon>
        <taxon>Coleoptera</taxon>
        <taxon>Polyphaga</taxon>
        <taxon>Elateriformia</taxon>
        <taxon>Buprestoidea</taxon>
        <taxon>Buprestidae</taxon>
        <taxon>Agrilinae</taxon>
        <taxon>Agrilus</taxon>
    </lineage>
</organism>
<dbReference type="GeneID" id="108734234"/>
<evidence type="ECO:0000256" key="1">
    <source>
        <dbReference type="SAM" id="MobiDB-lite"/>
    </source>
</evidence>
<dbReference type="Pfam" id="PF15866">
    <property type="entry name" value="DUF4729"/>
    <property type="match status" value="1"/>
</dbReference>
<name>A0A1W4WMC4_AGRPL</name>
<keyword evidence="3" id="KW-1185">Reference proteome</keyword>
<sequence>MANSLTQNTSEHWLTAMKCILCKNTPNVSPLYKCNLGHIVCMSCYTKIVHRGVPRCTECSGINFQPVHVSPEFLQKLKVKPGIGRSRRYNSISPPLPSIKTESRTTTNNNNNNNKNPGITLEELFGLTQEQLRFLFDENVKCKGKFNNNELGEYSNRRPVNRLDTGDMGNSAFDSYEESKIWKIKNRNKLISICDSTTNVSRKPLVCPHSPCGKIIAQSSFDIHFKYEHGDIPRFDLDRGKELHLIHDISVTTHGSSFCLGLITIYESGTMTKSCVKPHISLANAGRKMLQKTQSCTFWLMVSASTEERRNRSYVMYWMLSNNDDRYHCTLELSSQDENTVCSCFCSTTGMHESLDMDDIAQKMKCLYLTYGSLSNLLGEGPKLNFRITVH</sequence>
<dbReference type="Proteomes" id="UP000192223">
    <property type="component" value="Unplaced"/>
</dbReference>
<dbReference type="InParanoid" id="A0A1W4WMC4"/>
<feature type="compositionally biased region" description="Low complexity" evidence="1">
    <location>
        <begin position="105"/>
        <end position="116"/>
    </location>
</feature>
<evidence type="ECO:0000313" key="4">
    <source>
        <dbReference type="RefSeq" id="XP_018321200.1"/>
    </source>
</evidence>
<gene>
    <name evidence="4" type="primary">LOC108734234</name>
</gene>
<dbReference type="OrthoDB" id="6745034at2759"/>
<dbReference type="AlphaFoldDB" id="A0A1W4WMC4"/>
<evidence type="ECO:0000259" key="2">
    <source>
        <dbReference type="Pfam" id="PF15866"/>
    </source>
</evidence>
<protein>
    <submittedName>
        <fullName evidence="4">Uncharacterized protein LOC108734234 isoform X1</fullName>
    </submittedName>
</protein>
<reference evidence="4" key="1">
    <citation type="submission" date="2025-08" db="UniProtKB">
        <authorList>
            <consortium name="RefSeq"/>
        </authorList>
    </citation>
    <scope>IDENTIFICATION</scope>
    <source>
        <tissue evidence="4">Entire body</tissue>
    </source>
</reference>
<proteinExistence type="predicted"/>